<reference evidence="1" key="1">
    <citation type="submission" date="2016-12" db="EMBL/GenBank/DDBJ databases">
        <authorList>
            <person name="Moulin L."/>
        </authorList>
    </citation>
    <scope>NUCLEOTIDE SEQUENCE [LARGE SCALE GENOMIC DNA]</scope>
    <source>
        <strain evidence="1">STM 7183</strain>
    </source>
</reference>
<sequence>MYSVSSAPVIPGVAMKRFWVGLMSIALLAGLVACGGGDHVASRPLGVAGDMEGIWNGNFHSNVTGRDTGMFALVTAGGTLELITDDCAQISASITASGPFFSGAGTSYTQTNCDGVNVVVVQPIPGASTVQSFQISGQFDDRTGTAIASYATVNDSGTIRFINFYNDYFNDAGVISRAAGSYSIKQRLTALTVDPSGNIAFRDATGQIFAGTLFVLDPTVDIYGMTLQVGGQSLTGLATLVDDGDGPNNDFLFVVANGVLAYNSELRRD</sequence>
<proteinExistence type="predicted"/>
<evidence type="ECO:0000313" key="2">
    <source>
        <dbReference type="Proteomes" id="UP000195569"/>
    </source>
</evidence>
<comment type="caution">
    <text evidence="1">The sequence shown here is derived from an EMBL/GenBank/DDBJ whole genome shotgun (WGS) entry which is preliminary data.</text>
</comment>
<accession>A0A1N7SVA7</accession>
<dbReference type="OrthoDB" id="9135187at2"/>
<name>A0A1N7SVA7_9BURK</name>
<keyword evidence="2" id="KW-1185">Reference proteome</keyword>
<evidence type="ECO:0000313" key="1">
    <source>
        <dbReference type="EMBL" id="SIT51406.1"/>
    </source>
</evidence>
<gene>
    <name evidence="1" type="ORF">BN2476_1190034</name>
</gene>
<dbReference type="EMBL" id="CYGY02000119">
    <property type="protein sequence ID" value="SIT51406.1"/>
    <property type="molecule type" value="Genomic_DNA"/>
</dbReference>
<protein>
    <submittedName>
        <fullName evidence="1">Uncharacterized protein</fullName>
    </submittedName>
</protein>
<dbReference type="AlphaFoldDB" id="A0A1N7SVA7"/>
<organism evidence="1 2">
    <name type="scientific">Paraburkholderia piptadeniae</name>
    <dbReference type="NCBI Taxonomy" id="1701573"/>
    <lineage>
        <taxon>Bacteria</taxon>
        <taxon>Pseudomonadati</taxon>
        <taxon>Pseudomonadota</taxon>
        <taxon>Betaproteobacteria</taxon>
        <taxon>Burkholderiales</taxon>
        <taxon>Burkholderiaceae</taxon>
        <taxon>Paraburkholderia</taxon>
    </lineage>
</organism>
<dbReference type="Proteomes" id="UP000195569">
    <property type="component" value="Unassembled WGS sequence"/>
</dbReference>